<reference evidence="1" key="1">
    <citation type="submission" date="2022-05" db="EMBL/GenBank/DDBJ databases">
        <title>Chromosome-level genome of Chaenocephalus aceratus.</title>
        <authorList>
            <person name="Park H."/>
        </authorList>
    </citation>
    <scope>NUCLEOTIDE SEQUENCE</scope>
    <source>
        <strain evidence="1">KU_202001</strain>
    </source>
</reference>
<gene>
    <name evidence="1" type="ORF">KUCAC02_002039</name>
</gene>
<sequence>MKSKDVKVNALKGDLDSLQEKLAGASSAIRQGSDQLRANELEAAASRIQLEKVFASFQEKDNANENLQQALKAAEHELHKLVGIRNGTNTDSLAKGSADVGTEKASLKDMITQLEESHQSEVAALKHELDNTVTQLQNTLEKGERSNDEKGQQMSLLQETVEHLQTRLNAESEKVKEASVKHSSLHFDSQEKCEQINCLSIQISQQKELLAGLSQQLRDKDASFAQLIESASNERVKLGEEKSSLTAQLESMEREHNTSTKKLEEMSQQLEEQMSSSRSEIDTVRAEKIELIKKNDDLKSELAKVSKEKDAAKKKLQAALVVRKDLMKKIERYESQKEESENIKTEVSLLQDKLQEVNNQVQASAQMYEEHVSVLEKRLLEKEGEILEHKLGSERLVEQLQSEKQVLKATLDEKEVCSSETLQTLHEKSCLLEKLQSTASEREEAFDQEKTSWAHKLEDLQSEIKTYQDEIKVRSSSTSTAVDLENELAQIKLEKTKLQKKAQAALLARKESLKKAQESENRLTQELAELKDDYKALLEQRCQQTSELNVVQLDFDEKVRELEELRDNSLSDLDELKTVRQLVEERDKTLQDLKMTLAEKESQCHSLSNLQKELEHVQSKCESMSLEMARKEEALVEVDQGAGALKSQLLKVEIDLEKARAEVTEKTEEVEKYLETIRVAELKSQREKQALLNENTSLETRLSIAESALEERMHANEGKYLLLMEENKALLENSNTLKVELETTVDFVSQKSSEVSKVQKTLAETRQQLSDVRGNSTEELEKAQLHCTEKQSHLDLLKQEIENAYRLIDELRNEVTTLDKQLKEKVNEQLHQNTPDMYADVNEEVVSLSCKSAENVEVKLKERDDALLVSQAQVSEKEELIAALELQLQQQMKINETTIER</sequence>
<organism evidence="1 2">
    <name type="scientific">Chaenocephalus aceratus</name>
    <name type="common">Blackfin icefish</name>
    <name type="synonym">Chaenichthys aceratus</name>
    <dbReference type="NCBI Taxonomy" id="36190"/>
    <lineage>
        <taxon>Eukaryota</taxon>
        <taxon>Metazoa</taxon>
        <taxon>Chordata</taxon>
        <taxon>Craniata</taxon>
        <taxon>Vertebrata</taxon>
        <taxon>Euteleostomi</taxon>
        <taxon>Actinopterygii</taxon>
        <taxon>Neopterygii</taxon>
        <taxon>Teleostei</taxon>
        <taxon>Neoteleostei</taxon>
        <taxon>Acanthomorphata</taxon>
        <taxon>Eupercaria</taxon>
        <taxon>Perciformes</taxon>
        <taxon>Notothenioidei</taxon>
        <taxon>Channichthyidae</taxon>
        <taxon>Chaenocephalus</taxon>
    </lineage>
</organism>
<keyword evidence="2" id="KW-1185">Reference proteome</keyword>
<name>A0ACB9XT56_CHAAC</name>
<evidence type="ECO:0000313" key="2">
    <source>
        <dbReference type="Proteomes" id="UP001057452"/>
    </source>
</evidence>
<comment type="caution">
    <text evidence="1">The sequence shown here is derived from an EMBL/GenBank/DDBJ whole genome shotgun (WGS) entry which is preliminary data.</text>
</comment>
<protein>
    <submittedName>
        <fullName evidence="1">Uncharacterized protein</fullName>
    </submittedName>
</protein>
<dbReference type="Proteomes" id="UP001057452">
    <property type="component" value="Chromosome 3"/>
</dbReference>
<accession>A0ACB9XT56</accession>
<dbReference type="EMBL" id="CM043787">
    <property type="protein sequence ID" value="KAI4830409.1"/>
    <property type="molecule type" value="Genomic_DNA"/>
</dbReference>
<proteinExistence type="predicted"/>
<evidence type="ECO:0000313" key="1">
    <source>
        <dbReference type="EMBL" id="KAI4830409.1"/>
    </source>
</evidence>